<sequence>MDTIDDPLCNNAELEHVINSYINLVSSENLSIGTACEYLSKFSQSPIMKSLILYPDNKNAITCFQTLVKKNNNINNRFIQYFINLVNVKLNFVSQNICSFDSINVRIRNKNTQPDERMTEMSAKTLQSELLDCITEAPLIQSKQINVIPELYEPKINNAVLKNLLEQQAVFYKILKENSYRSGYVVDNYVIEKSSLC</sequence>
<name>A4L238_9VIRU</name>
<dbReference type="RefSeq" id="YP_001111342.1">
    <property type="nucleotide sequence ID" value="NC_009240.1"/>
</dbReference>
<proteinExistence type="predicted"/>
<organism evidence="1 2">
    <name type="scientific">Gryllus bimaculatus nudivirus</name>
    <dbReference type="NCBI Taxonomy" id="432587"/>
    <lineage>
        <taxon>Viruses</taxon>
        <taxon>Viruses incertae sedis</taxon>
        <taxon>Naldaviricetes</taxon>
        <taxon>Lefavirales</taxon>
        <taxon>Nudiviridae</taxon>
        <taxon>Alphanudivirus</taxon>
        <taxon>Alphanudivirus grybimaculati</taxon>
    </lineage>
</organism>
<evidence type="ECO:0000313" key="2">
    <source>
        <dbReference type="Proteomes" id="UP000203733"/>
    </source>
</evidence>
<evidence type="ECO:0000313" key="1">
    <source>
        <dbReference type="EMBL" id="ABO45408.1"/>
    </source>
</evidence>
<dbReference type="KEGG" id="vg:4960814"/>
<accession>A4L238</accession>
<keyword evidence="2" id="KW-1185">Reference proteome</keyword>
<dbReference type="EMBL" id="EF203088">
    <property type="protein sequence ID" value="ABO45408.1"/>
    <property type="molecule type" value="Genomic_DNA"/>
</dbReference>
<dbReference type="GeneID" id="4960814"/>
<protein>
    <submittedName>
        <fullName evidence="1">Uncharacterized protein</fullName>
    </submittedName>
</protein>
<dbReference type="Proteomes" id="UP000203733">
    <property type="component" value="Segment"/>
</dbReference>
<reference evidence="1 2" key="1">
    <citation type="journal article" date="2007" name="J. Virol.">
        <title>The genome of Gryllus bimaculatus nudivirus indicates an ancient diversification of baculovirus-related nonoccluded nudiviruses of insects.</title>
        <authorList>
            <person name="Wang Y."/>
            <person name="Kleespies R.G."/>
            <person name="Huger A.M."/>
            <person name="Jehle J.A."/>
        </authorList>
    </citation>
    <scope>NUCLEOTIDE SEQUENCE [LARGE SCALE GENOMIC DNA]</scope>
</reference>